<reference evidence="1 2" key="1">
    <citation type="submission" date="2024-07" db="EMBL/GenBank/DDBJ databases">
        <title>Enhanced genomic and transcriptomic resources for Trichinella pseudospiralis and T. spiralis underpin the discovery of pronounced molecular differences between stages and species.</title>
        <authorList>
            <person name="Pasi K.K."/>
            <person name="La Rosa G."/>
            <person name="Gomez-Morales M.A."/>
            <person name="Tosini F."/>
            <person name="Sumanam S."/>
            <person name="Young N.D."/>
            <person name="Chang B.C."/>
            <person name="Robin G.B."/>
        </authorList>
    </citation>
    <scope>NUCLEOTIDE SEQUENCE [LARGE SCALE GENOMIC DNA]</scope>
    <source>
        <strain evidence="1">ISS534</strain>
    </source>
</reference>
<proteinExistence type="predicted"/>
<name>A0ABR3K6X5_TRISP</name>
<dbReference type="EMBL" id="JBEUSY010000498">
    <property type="protein sequence ID" value="KAL1228764.1"/>
    <property type="molecule type" value="Genomic_DNA"/>
</dbReference>
<accession>A0ABR3K6X5</accession>
<comment type="caution">
    <text evidence="1">The sequence shown here is derived from an EMBL/GenBank/DDBJ whole genome shotgun (WGS) entry which is preliminary data.</text>
</comment>
<organism evidence="1 2">
    <name type="scientific">Trichinella spiralis</name>
    <name type="common">Trichina worm</name>
    <dbReference type="NCBI Taxonomy" id="6334"/>
    <lineage>
        <taxon>Eukaryota</taxon>
        <taxon>Metazoa</taxon>
        <taxon>Ecdysozoa</taxon>
        <taxon>Nematoda</taxon>
        <taxon>Enoplea</taxon>
        <taxon>Dorylaimia</taxon>
        <taxon>Trichinellida</taxon>
        <taxon>Trichinellidae</taxon>
        <taxon>Trichinella</taxon>
    </lineage>
</organism>
<dbReference type="Proteomes" id="UP001558632">
    <property type="component" value="Unassembled WGS sequence"/>
</dbReference>
<keyword evidence="1" id="KW-0547">Nucleotide-binding</keyword>
<gene>
    <name evidence="1" type="ORF">TSPI_11066</name>
</gene>
<protein>
    <submittedName>
        <fullName evidence="1">ATP-dependent helicase/nuclease subunit</fullName>
    </submittedName>
</protein>
<keyword evidence="1" id="KW-0067">ATP-binding</keyword>
<keyword evidence="1" id="KW-0347">Helicase</keyword>
<evidence type="ECO:0000313" key="1">
    <source>
        <dbReference type="EMBL" id="KAL1228764.1"/>
    </source>
</evidence>
<sequence length="106" mass="12424">MLSTHPGPFTLCEDAFYTALRRTTLSSSPWQDEVERLFSLRNHRSILSSQCEDAFYTLDPSPWQDEMKRSFSLRNHRIILSSQCEDAFYTSWTLHPGRIKWNGHSV</sequence>
<dbReference type="GO" id="GO:0004386">
    <property type="term" value="F:helicase activity"/>
    <property type="evidence" value="ECO:0007669"/>
    <property type="project" value="UniProtKB-KW"/>
</dbReference>
<keyword evidence="1" id="KW-0378">Hydrolase</keyword>
<evidence type="ECO:0000313" key="2">
    <source>
        <dbReference type="Proteomes" id="UP001558632"/>
    </source>
</evidence>
<keyword evidence="2" id="KW-1185">Reference proteome</keyword>